<keyword evidence="11" id="KW-0970">Cilium biogenesis/degradation</keyword>
<dbReference type="GO" id="GO:0030030">
    <property type="term" value="P:cell projection organization"/>
    <property type="evidence" value="ECO:0007669"/>
    <property type="project" value="UniProtKB-KW"/>
</dbReference>
<gene>
    <name evidence="24" type="primary">Rpgr</name>
    <name evidence="24" type="ORF">PHOROB_LOCUS3166</name>
</gene>
<evidence type="ECO:0000256" key="11">
    <source>
        <dbReference type="ARBA" id="ARBA00022794"/>
    </source>
</evidence>
<keyword evidence="15" id="KW-0206">Cytoskeleton</keyword>
<feature type="region of interest" description="Disordered" evidence="22">
    <location>
        <begin position="572"/>
        <end position="647"/>
    </location>
</feature>
<feature type="repeat" description="RCC1" evidence="21">
    <location>
        <begin position="144"/>
        <end position="196"/>
    </location>
</feature>
<evidence type="ECO:0000256" key="10">
    <source>
        <dbReference type="ARBA" id="ARBA00022737"/>
    </source>
</evidence>
<dbReference type="InterPro" id="IPR000408">
    <property type="entry name" value="Reg_chr_condens"/>
</dbReference>
<evidence type="ECO:0000256" key="3">
    <source>
        <dbReference type="ARBA" id="ARBA00004555"/>
    </source>
</evidence>
<dbReference type="PRINTS" id="PR00633">
    <property type="entry name" value="RCCNDNSATION"/>
</dbReference>
<feature type="compositionally biased region" description="Polar residues" evidence="22">
    <location>
        <begin position="757"/>
        <end position="768"/>
    </location>
</feature>
<organism evidence="24 25">
    <name type="scientific">Phodopus roborovskii</name>
    <name type="common">Roborovski's desert hamster</name>
    <name type="synonym">Cricetulus roborovskii</name>
    <dbReference type="NCBI Taxonomy" id="109678"/>
    <lineage>
        <taxon>Eukaryota</taxon>
        <taxon>Metazoa</taxon>
        <taxon>Chordata</taxon>
        <taxon>Craniata</taxon>
        <taxon>Vertebrata</taxon>
        <taxon>Euteleostomi</taxon>
        <taxon>Mammalia</taxon>
        <taxon>Eutheria</taxon>
        <taxon>Euarchontoglires</taxon>
        <taxon>Glires</taxon>
        <taxon>Rodentia</taxon>
        <taxon>Myomorpha</taxon>
        <taxon>Muroidea</taxon>
        <taxon>Cricetidae</taxon>
        <taxon>Cricetinae</taxon>
        <taxon>Phodopus</taxon>
    </lineage>
</organism>
<feature type="region of interest" description="Disordered" evidence="22">
    <location>
        <begin position="449"/>
        <end position="468"/>
    </location>
</feature>
<keyword evidence="16" id="KW-0966">Cell projection</keyword>
<evidence type="ECO:0000256" key="1">
    <source>
        <dbReference type="ARBA" id="ARBA00004120"/>
    </source>
</evidence>
<keyword evidence="19" id="KW-0844">Vision</keyword>
<dbReference type="GO" id="GO:0005085">
    <property type="term" value="F:guanyl-nucleotide exchange factor activity"/>
    <property type="evidence" value="ECO:0007669"/>
    <property type="project" value="UniProtKB-KW"/>
</dbReference>
<keyword evidence="14" id="KW-0969">Cilium</keyword>
<evidence type="ECO:0000256" key="19">
    <source>
        <dbReference type="ARBA" id="ARBA00023305"/>
    </source>
</evidence>
<evidence type="ECO:0000256" key="5">
    <source>
        <dbReference type="ARBA" id="ARBA00022481"/>
    </source>
</evidence>
<dbReference type="Pfam" id="PF25390">
    <property type="entry name" value="WD40_RLD"/>
    <property type="match status" value="1"/>
</dbReference>
<dbReference type="PANTHER" id="PTHR22872:SF9">
    <property type="entry name" value="X-LINKED RETINITIS PIGMENTOSA GTPASE REGULATOR"/>
    <property type="match status" value="1"/>
</dbReference>
<evidence type="ECO:0000256" key="9">
    <source>
        <dbReference type="ARBA" id="ARBA00022658"/>
    </source>
</evidence>
<feature type="domain" description="RCC1-like" evidence="23">
    <location>
        <begin position="176"/>
        <end position="402"/>
    </location>
</feature>
<protein>
    <recommendedName>
        <fullName evidence="20">X-linked retinitis pigmentosa GTPase regulator</fullName>
    </recommendedName>
</protein>
<dbReference type="InterPro" id="IPR009091">
    <property type="entry name" value="RCC1/BLIP-II"/>
</dbReference>
<dbReference type="Proteomes" id="UP001152836">
    <property type="component" value="Unassembled WGS sequence"/>
</dbReference>
<keyword evidence="6" id="KW-0963">Cytoplasm</keyword>
<keyword evidence="18" id="KW-0636">Prenylation</keyword>
<evidence type="ECO:0000313" key="24">
    <source>
        <dbReference type="EMBL" id="CAH6779653.1"/>
    </source>
</evidence>
<dbReference type="InterPro" id="IPR058923">
    <property type="entry name" value="RCC1-like_dom"/>
</dbReference>
<evidence type="ECO:0000256" key="15">
    <source>
        <dbReference type="ARBA" id="ARBA00023212"/>
    </source>
</evidence>
<name>A0AAU9YWI4_PHORO</name>
<accession>A0AAU9YWI4</accession>
<dbReference type="GO" id="GO:0005794">
    <property type="term" value="C:Golgi apparatus"/>
    <property type="evidence" value="ECO:0007669"/>
    <property type="project" value="UniProtKB-SubCell"/>
</dbReference>
<dbReference type="Pfam" id="PF00415">
    <property type="entry name" value="RCC1"/>
    <property type="match status" value="1"/>
</dbReference>
<dbReference type="AlphaFoldDB" id="A0AAU9YWI4"/>
<keyword evidence="5" id="KW-0488">Methylation</keyword>
<dbReference type="Gene3D" id="2.130.10.30">
    <property type="entry name" value="Regulator of chromosome condensation 1/beta-lactamase-inhibitor protein II"/>
    <property type="match status" value="1"/>
</dbReference>
<evidence type="ECO:0000256" key="8">
    <source>
        <dbReference type="ARBA" id="ARBA00022606"/>
    </source>
</evidence>
<sequence length="782" mass="85469">MPRGSLWGHRGLGQYLRPNRVAPAVFPKQAQIPFTVFGMAEPESLVPDTGAVFTFGKTKFAENIPSKFWFKNDIPICLSCGDEHTAIVTGNNKLYMFGSNNWGQLGLGSKSAISKPTCIKALKPEKVKLAACGRNHTLVSTDRGSVYAAGGNNEGQLGLGDTDDRDTFHQICFFTPKDTIKQLSAGANTSAALTEDGKLFMWGDNSEGQIGLKNKSNVCVPHEVTVGKPISWISCGYYHSAFVTMDGELYTFGEPENGKLGLPNQLLINHRSPQRVLGIPEKVIQVACGGGHTVVLTEKVVYAFGLGQFGQLGLGTFLFETSEPKVIDRIKDQKISYISCGENHTALMTDIGLMYTFGDGRHGKLGLGMENFTNQFFPTLCSNFLRFTVQLIACGGCHMLVFATPRLSALEESEFEEVYEPFLSTGSMPIGELAPGTPLNRSLSARLRRRERERPPCSPSVVGTLPPLEGTSASTSAAYFSPSSIPFRLSMDNYPEKSLSESVEPLDSDYFEDKMNKETETENSSAVDSENLGETTDILNMTHVMNLSSNETSLQFSPIQKQQDQQILETVKSEPGDMDEQISAPNVEDIVEEEEEEKEEEGEGEEEEGEGEGEGGGEGGGGGGRGKEEEKETVEENFPEVGLPETEGIETIDAIDANPDEILKEEGNVSLLKRTLREYNENPKGHMYDRIKSSSSEVLGGIEPTSKDIKKSKKISFFNRMSLTGQKMMQNTSDPLPEIKPIGDQIALQNDKKDANQNHMGQNLQDAATPNMEGKSKSCTIL</sequence>
<evidence type="ECO:0000259" key="23">
    <source>
        <dbReference type="Pfam" id="PF25390"/>
    </source>
</evidence>
<feature type="repeat" description="RCC1" evidence="21">
    <location>
        <begin position="247"/>
        <end position="299"/>
    </location>
</feature>
<dbReference type="PANTHER" id="PTHR22872">
    <property type="entry name" value="BTK-BINDING PROTEIN-RELATED"/>
    <property type="match status" value="1"/>
</dbReference>
<dbReference type="GO" id="GO:0005813">
    <property type="term" value="C:centrosome"/>
    <property type="evidence" value="ECO:0007669"/>
    <property type="project" value="UniProtKB-SubCell"/>
</dbReference>
<feature type="repeat" description="RCC1" evidence="21">
    <location>
        <begin position="299"/>
        <end position="351"/>
    </location>
</feature>
<evidence type="ECO:0000256" key="2">
    <source>
        <dbReference type="ARBA" id="ARBA00004300"/>
    </source>
</evidence>
<comment type="caution">
    <text evidence="24">The sequence shown here is derived from an EMBL/GenBank/DDBJ whole genome shotgun (WGS) entry which is preliminary data.</text>
</comment>
<evidence type="ECO:0000256" key="17">
    <source>
        <dbReference type="ARBA" id="ARBA00023288"/>
    </source>
</evidence>
<keyword evidence="25" id="KW-1185">Reference proteome</keyword>
<dbReference type="FunFam" id="2.130.10.30:FF:000013">
    <property type="entry name" value="Retinitis pigmentosa GTPase regulator isoform 1"/>
    <property type="match status" value="1"/>
</dbReference>
<keyword evidence="13" id="KW-0333">Golgi apparatus</keyword>
<evidence type="ECO:0000256" key="20">
    <source>
        <dbReference type="ARBA" id="ARBA00073293"/>
    </source>
</evidence>
<dbReference type="EMBL" id="CALSGD010000624">
    <property type="protein sequence ID" value="CAH6779653.1"/>
    <property type="molecule type" value="Genomic_DNA"/>
</dbReference>
<evidence type="ECO:0000256" key="6">
    <source>
        <dbReference type="ARBA" id="ARBA00022490"/>
    </source>
</evidence>
<evidence type="ECO:0000256" key="13">
    <source>
        <dbReference type="ARBA" id="ARBA00023034"/>
    </source>
</evidence>
<dbReference type="InterPro" id="IPR051625">
    <property type="entry name" value="Signaling_Regulatory_Domain"/>
</dbReference>
<evidence type="ECO:0000256" key="12">
    <source>
        <dbReference type="ARBA" id="ARBA00022846"/>
    </source>
</evidence>
<keyword evidence="12" id="KW-0282">Flagellum</keyword>
<dbReference type="GO" id="GO:0097733">
    <property type="term" value="C:photoreceptor cell cilium"/>
    <property type="evidence" value="ECO:0007669"/>
    <property type="project" value="UniProtKB-ARBA"/>
</dbReference>
<feature type="repeat" description="RCC1" evidence="21">
    <location>
        <begin position="92"/>
        <end position="143"/>
    </location>
</feature>
<evidence type="ECO:0000256" key="21">
    <source>
        <dbReference type="PROSITE-ProRule" id="PRU00235"/>
    </source>
</evidence>
<feature type="repeat" description="RCC1" evidence="21">
    <location>
        <begin position="197"/>
        <end position="246"/>
    </location>
</feature>
<evidence type="ECO:0000313" key="25">
    <source>
        <dbReference type="Proteomes" id="UP001152836"/>
    </source>
</evidence>
<evidence type="ECO:0000256" key="4">
    <source>
        <dbReference type="ARBA" id="ARBA00004611"/>
    </source>
</evidence>
<feature type="region of interest" description="Disordered" evidence="22">
    <location>
        <begin position="749"/>
        <end position="782"/>
    </location>
</feature>
<evidence type="ECO:0000256" key="16">
    <source>
        <dbReference type="ARBA" id="ARBA00023273"/>
    </source>
</evidence>
<reference evidence="24" key="1">
    <citation type="submission" date="2022-06" db="EMBL/GenBank/DDBJ databases">
        <authorList>
            <person name="Andreotti S."/>
            <person name="Wyler E."/>
        </authorList>
    </citation>
    <scope>NUCLEOTIDE SEQUENCE</scope>
</reference>
<keyword evidence="9" id="KW-0344">Guanine-nucleotide releasing factor</keyword>
<evidence type="ECO:0000256" key="7">
    <source>
        <dbReference type="ARBA" id="ARBA00022553"/>
    </source>
</evidence>
<keyword evidence="10" id="KW-0677">Repeat</keyword>
<keyword evidence="7" id="KW-0597">Phosphoprotein</keyword>
<keyword evidence="17" id="KW-0449">Lipoprotein</keyword>
<dbReference type="PROSITE" id="PS00626">
    <property type="entry name" value="RCC1_2"/>
    <property type="match status" value="3"/>
</dbReference>
<evidence type="ECO:0000256" key="18">
    <source>
        <dbReference type="ARBA" id="ARBA00023289"/>
    </source>
</evidence>
<comment type="subcellular location">
    <subcellularLocation>
        <location evidence="1">Cytoplasm</location>
        <location evidence="1">Cytoskeleton</location>
        <location evidence="1">Cilium basal body</location>
    </subcellularLocation>
    <subcellularLocation>
        <location evidence="4">Cytoplasm</location>
        <location evidence="4">Cytoskeleton</location>
        <location evidence="4">Flagellum axoneme</location>
    </subcellularLocation>
    <subcellularLocation>
        <location evidence="2">Cytoplasm</location>
        <location evidence="2">Cytoskeleton</location>
        <location evidence="2">Microtubule organizing center</location>
        <location evidence="2">Centrosome</location>
    </subcellularLocation>
    <subcellularLocation>
        <location evidence="3">Golgi apparatus</location>
    </subcellularLocation>
</comment>
<dbReference type="SUPFAM" id="SSF50985">
    <property type="entry name" value="RCC1/BLIP-II"/>
    <property type="match status" value="1"/>
</dbReference>
<feature type="repeat" description="RCC1" evidence="21">
    <location>
        <begin position="352"/>
        <end position="405"/>
    </location>
</feature>
<keyword evidence="8" id="KW-0716">Sensory transduction</keyword>
<proteinExistence type="predicted"/>
<feature type="compositionally biased region" description="Acidic residues" evidence="22">
    <location>
        <begin position="589"/>
        <end position="615"/>
    </location>
</feature>
<evidence type="ECO:0000256" key="22">
    <source>
        <dbReference type="SAM" id="MobiDB-lite"/>
    </source>
</evidence>
<dbReference type="GO" id="GO:0007601">
    <property type="term" value="P:visual perception"/>
    <property type="evidence" value="ECO:0007669"/>
    <property type="project" value="UniProtKB-KW"/>
</dbReference>
<dbReference type="PROSITE" id="PS50012">
    <property type="entry name" value="RCC1_3"/>
    <property type="match status" value="6"/>
</dbReference>
<evidence type="ECO:0000256" key="14">
    <source>
        <dbReference type="ARBA" id="ARBA00023069"/>
    </source>
</evidence>